<sequence length="42" mass="4717">MSDKSDFRDKASSRGYNFLNHVALPIPVGIESVRIAVDFNHI</sequence>
<protein>
    <submittedName>
        <fullName evidence="1">Uncharacterized protein</fullName>
    </submittedName>
</protein>
<evidence type="ECO:0000313" key="1">
    <source>
        <dbReference type="EMBL" id="MBX46102.1"/>
    </source>
</evidence>
<dbReference type="AlphaFoldDB" id="A0A2P2NUC1"/>
<accession>A0A2P2NUC1</accession>
<reference evidence="1" key="1">
    <citation type="submission" date="2018-02" db="EMBL/GenBank/DDBJ databases">
        <title>Rhizophora mucronata_Transcriptome.</title>
        <authorList>
            <person name="Meera S.P."/>
            <person name="Sreeshan A."/>
            <person name="Augustine A."/>
        </authorList>
    </citation>
    <scope>NUCLEOTIDE SEQUENCE</scope>
    <source>
        <tissue evidence="1">Leaf</tissue>
    </source>
</reference>
<organism evidence="1">
    <name type="scientific">Rhizophora mucronata</name>
    <name type="common">Asiatic mangrove</name>
    <dbReference type="NCBI Taxonomy" id="61149"/>
    <lineage>
        <taxon>Eukaryota</taxon>
        <taxon>Viridiplantae</taxon>
        <taxon>Streptophyta</taxon>
        <taxon>Embryophyta</taxon>
        <taxon>Tracheophyta</taxon>
        <taxon>Spermatophyta</taxon>
        <taxon>Magnoliopsida</taxon>
        <taxon>eudicotyledons</taxon>
        <taxon>Gunneridae</taxon>
        <taxon>Pentapetalae</taxon>
        <taxon>rosids</taxon>
        <taxon>fabids</taxon>
        <taxon>Malpighiales</taxon>
        <taxon>Rhizophoraceae</taxon>
        <taxon>Rhizophora</taxon>
    </lineage>
</organism>
<name>A0A2P2NUC1_RHIMU</name>
<proteinExistence type="predicted"/>
<dbReference type="EMBL" id="GGEC01065618">
    <property type="protein sequence ID" value="MBX46102.1"/>
    <property type="molecule type" value="Transcribed_RNA"/>
</dbReference>